<gene>
    <name evidence="1" type="ORF">PL9631_230020</name>
</gene>
<dbReference type="EMBL" id="CZCS02000146">
    <property type="protein sequence ID" value="VXD16350.1"/>
    <property type="molecule type" value="Genomic_DNA"/>
</dbReference>
<sequence length="53" mass="6351">MIIGMRSPTFDTLYIACLRKSCVSKSFTEFDFSNLNINQQIFEDYKSRYLRCR</sequence>
<evidence type="ECO:0000313" key="1">
    <source>
        <dbReference type="EMBL" id="VXD16350.1"/>
    </source>
</evidence>
<protein>
    <submittedName>
        <fullName evidence="1">Uncharacterized protein</fullName>
    </submittedName>
</protein>
<name>A0A7Z9BQI0_9CYAN</name>
<dbReference type="AlphaFoldDB" id="A0A7Z9BQI0"/>
<accession>A0A7Z9BQI0</accession>
<dbReference type="Gene3D" id="1.20.58.910">
    <property type="match status" value="1"/>
</dbReference>
<evidence type="ECO:0000313" key="2">
    <source>
        <dbReference type="Proteomes" id="UP000182190"/>
    </source>
</evidence>
<dbReference type="Proteomes" id="UP000182190">
    <property type="component" value="Unassembled WGS sequence"/>
</dbReference>
<comment type="caution">
    <text evidence="1">The sequence shown here is derived from an EMBL/GenBank/DDBJ whole genome shotgun (WGS) entry which is preliminary data.</text>
</comment>
<proteinExistence type="predicted"/>
<reference evidence="1" key="1">
    <citation type="submission" date="2019-10" db="EMBL/GenBank/DDBJ databases">
        <authorList>
            <consortium name="Genoscope - CEA"/>
            <person name="William W."/>
        </authorList>
    </citation>
    <scope>NUCLEOTIDE SEQUENCE [LARGE SCALE GENOMIC DNA]</scope>
    <source>
        <strain evidence="1">BBR_PRJEB10994</strain>
    </source>
</reference>
<keyword evidence="2" id="KW-1185">Reference proteome</keyword>
<organism evidence="1 2">
    <name type="scientific">Planktothrix paucivesiculata PCC 9631</name>
    <dbReference type="NCBI Taxonomy" id="671071"/>
    <lineage>
        <taxon>Bacteria</taxon>
        <taxon>Bacillati</taxon>
        <taxon>Cyanobacteriota</taxon>
        <taxon>Cyanophyceae</taxon>
        <taxon>Oscillatoriophycideae</taxon>
        <taxon>Oscillatoriales</taxon>
        <taxon>Microcoleaceae</taxon>
        <taxon>Planktothrix</taxon>
    </lineage>
</organism>